<evidence type="ECO:0000313" key="2">
    <source>
        <dbReference type="Proteomes" id="UP000241488"/>
    </source>
</evidence>
<accession>A0A2P1CCL2</accession>
<dbReference type="Gene3D" id="3.30.2020.50">
    <property type="match status" value="1"/>
</dbReference>
<keyword evidence="2" id="KW-1185">Reference proteome</keyword>
<name>A0A2P1CCL2_9CAUD</name>
<proteinExistence type="predicted"/>
<dbReference type="Proteomes" id="UP000241488">
    <property type="component" value="Segment"/>
</dbReference>
<dbReference type="EMBL" id="MG922974">
    <property type="protein sequence ID" value="AVJ48992.1"/>
    <property type="molecule type" value="Genomic_DNA"/>
</dbReference>
<protein>
    <submittedName>
        <fullName evidence="1">Tail spike protein</fullName>
    </submittedName>
</protein>
<dbReference type="KEGG" id="vg:55607714"/>
<evidence type="ECO:0000313" key="1">
    <source>
        <dbReference type="EMBL" id="AVJ48992.1"/>
    </source>
</evidence>
<reference evidence="2" key="1">
    <citation type="submission" date="2018-02" db="EMBL/GenBank/DDBJ databases">
        <title>Complete genome of Klebsiella pneumoniae Podoviridae bacteriophage KP8.</title>
        <authorList>
            <person name="Bokovaya O."/>
            <person name="Tikunov A."/>
            <person name="Morozova V."/>
        </authorList>
    </citation>
    <scope>NUCLEOTIDE SEQUENCE [LARGE SCALE GENOMIC DNA]</scope>
</reference>
<dbReference type="SMR" id="A0A2P1CCL2"/>
<organism evidence="1 2">
    <name type="scientific">Klebsiella phage KP8</name>
    <dbReference type="NCBI Taxonomy" id="2099850"/>
    <lineage>
        <taxon>Viruses</taxon>
        <taxon>Duplodnaviria</taxon>
        <taxon>Heunggongvirae</taxon>
        <taxon>Uroviricota</taxon>
        <taxon>Caudoviricetes</taxon>
        <taxon>Schitoviridae</taxon>
        <taxon>Enquatrovirinae</taxon>
        <taxon>Kaypoctavirus</taxon>
        <taxon>Kaypoctavirus KP8</taxon>
    </lineage>
</organism>
<dbReference type="RefSeq" id="YP_009837524.1">
    <property type="nucleotide sequence ID" value="NC_048700.1"/>
</dbReference>
<dbReference type="GeneID" id="55607714"/>
<sequence length="755" mass="82241">MNKMFTQPSGPVAKQVNKQTIARIFGLKVSEITYLAPGTSIGGYTIAYYPANQKCYWVSGNSITVGSASVDSLGRLVITTSTGSTVTLNEAKLVAGASNKIWVEDFSSHNTSPNDWGPAFRAAVAYASITGINDVWFQGSYTISSTGSTWVLPFDDGTVSPDRLADSSEVTLPPEEAISVPVFIDLPYGVNIYSTSIWSNRLTFTWDAATVSTSQPIAFVGRVSNWDGTYVAATNGSNRYSSKTVKNQLSGFAIYNAFIGYVADGVAQWLDWEAMRFNTVGMCFLSAGMDHCEFGYIHMSNTIAGFLSGGWWQTRNAGNYPQSKLPPYPAPDVQAAGWNDFVYFRSIMDEGKKEEWTATSVYPKVDAYFDQYIYKTRHSVKVEDGGTGRMTKLTNAGADAYAATETDPFRGVAGRTFYYMSRGMHYNKCIFIDHLKVHGRHRIPICGTQFQTITWAGELNSCYIERAPFTNTGLTSSAGNDFYSSPLNTYNVTWPYGNASRIALFTSAPASAVQGKMGVVLFCPSNALQSKASSDGAVITASQSRQTVFSNTLTAARQTPLHQVGIQTPSAYSTMESLWYGMKYTQPLSFKDTNYLTRDTEEVLFETIAYKNSKTPISTVANGLTDGTANVALGGNSFLSYIRTRNQVEAKYFLQLPAAVDAYNSSLYIPMVGLPVPLTSISSGVLGNTVPEVTVSRASYKDVANALRTVSFTLGADGNYYLSLNKDYYGSTKGTLAELAAGTYLVFTVRYTTVG</sequence>